<dbReference type="PROSITE" id="PS00108">
    <property type="entry name" value="PROTEIN_KINASE_ST"/>
    <property type="match status" value="1"/>
</dbReference>
<dbReference type="SUPFAM" id="SSF56112">
    <property type="entry name" value="Protein kinase-like (PK-like)"/>
    <property type="match status" value="1"/>
</dbReference>
<dbReference type="Proteomes" id="UP000028760">
    <property type="component" value="Unassembled WGS sequence"/>
</dbReference>
<dbReference type="InterPro" id="IPR033923">
    <property type="entry name" value="PAK_BD"/>
</dbReference>
<evidence type="ECO:0000256" key="2">
    <source>
        <dbReference type="ARBA" id="ARBA00012513"/>
    </source>
</evidence>
<dbReference type="GO" id="GO:0005737">
    <property type="term" value="C:cytoplasm"/>
    <property type="evidence" value="ECO:0007669"/>
    <property type="project" value="UniProtKB-SubCell"/>
</dbReference>
<keyword evidence="3" id="KW-0963">Cytoplasm</keyword>
<evidence type="ECO:0000256" key="3">
    <source>
        <dbReference type="ARBA" id="ARBA00022490"/>
    </source>
</evidence>
<dbReference type="PROSITE" id="PS00107">
    <property type="entry name" value="PROTEIN_KINASE_ATP"/>
    <property type="match status" value="1"/>
</dbReference>
<feature type="region of interest" description="Disordered" evidence="10">
    <location>
        <begin position="180"/>
        <end position="250"/>
    </location>
</feature>
<dbReference type="InterPro" id="IPR017441">
    <property type="entry name" value="Protein_kinase_ATP_BS"/>
</dbReference>
<dbReference type="InterPro" id="IPR000719">
    <property type="entry name" value="Prot_kinase_dom"/>
</dbReference>
<dbReference type="Pfam" id="PF00069">
    <property type="entry name" value="Pkinase"/>
    <property type="match status" value="1"/>
</dbReference>
<evidence type="ECO:0000256" key="5">
    <source>
        <dbReference type="ARBA" id="ARBA00022679"/>
    </source>
</evidence>
<keyword evidence="7" id="KW-0418">Kinase</keyword>
<keyword evidence="14" id="KW-1185">Reference proteome</keyword>
<evidence type="ECO:0000259" key="12">
    <source>
        <dbReference type="PROSITE" id="PS50108"/>
    </source>
</evidence>
<feature type="region of interest" description="Disordered" evidence="10">
    <location>
        <begin position="1"/>
        <end position="66"/>
    </location>
</feature>
<dbReference type="InterPro" id="IPR000095">
    <property type="entry name" value="CRIB_dom"/>
</dbReference>
<feature type="binding site" evidence="9">
    <location>
        <position position="300"/>
    </location>
    <ligand>
        <name>ATP</name>
        <dbReference type="ChEBI" id="CHEBI:30616"/>
    </ligand>
</feature>
<protein>
    <recommendedName>
        <fullName evidence="2">non-specific serine/threonine protein kinase</fullName>
        <ecNumber evidence="2">2.7.11.1</ecNumber>
    </recommendedName>
</protein>
<evidence type="ECO:0000256" key="4">
    <source>
        <dbReference type="ARBA" id="ARBA00022527"/>
    </source>
</evidence>
<dbReference type="InterPro" id="IPR036936">
    <property type="entry name" value="CRIB_dom_sf"/>
</dbReference>
<keyword evidence="4" id="KW-0723">Serine/threonine-protein kinase</keyword>
<evidence type="ECO:0000256" key="1">
    <source>
        <dbReference type="ARBA" id="ARBA00004496"/>
    </source>
</evidence>
<evidence type="ECO:0000259" key="11">
    <source>
        <dbReference type="PROSITE" id="PS50011"/>
    </source>
</evidence>
<dbReference type="Gene3D" id="3.30.200.20">
    <property type="entry name" value="Phosphorylase Kinase, domain 1"/>
    <property type="match status" value="1"/>
</dbReference>
<accession>A0A096LR53</accession>
<dbReference type="FunFam" id="3.30.200.20:FF:000069">
    <property type="entry name" value="Non-specific serine/threonine protein kinase"/>
    <property type="match status" value="1"/>
</dbReference>
<keyword evidence="8 9" id="KW-0067">ATP-binding</keyword>
<organism evidence="13 14">
    <name type="scientific">Poecilia formosa</name>
    <name type="common">Amazon molly</name>
    <name type="synonym">Limia formosa</name>
    <dbReference type="NCBI Taxonomy" id="48698"/>
    <lineage>
        <taxon>Eukaryota</taxon>
        <taxon>Metazoa</taxon>
        <taxon>Chordata</taxon>
        <taxon>Craniata</taxon>
        <taxon>Vertebrata</taxon>
        <taxon>Euteleostomi</taxon>
        <taxon>Actinopterygii</taxon>
        <taxon>Neopterygii</taxon>
        <taxon>Teleostei</taxon>
        <taxon>Neoteleostei</taxon>
        <taxon>Acanthomorphata</taxon>
        <taxon>Ovalentaria</taxon>
        <taxon>Atherinomorphae</taxon>
        <taxon>Cyprinodontiformes</taxon>
        <taxon>Poeciliidae</taxon>
        <taxon>Poeciliinae</taxon>
        <taxon>Poecilia</taxon>
    </lineage>
</organism>
<comment type="subcellular location">
    <subcellularLocation>
        <location evidence="1">Cytoplasm</location>
    </subcellularLocation>
</comment>
<feature type="domain" description="Protein kinase" evidence="11">
    <location>
        <begin position="271"/>
        <end position="522"/>
    </location>
</feature>
<dbReference type="EC" id="2.7.11.1" evidence="2"/>
<dbReference type="Pfam" id="PF00786">
    <property type="entry name" value="PBD"/>
    <property type="match status" value="1"/>
</dbReference>
<dbReference type="PANTHER" id="PTHR45832">
    <property type="entry name" value="SERINE/THREONINE-PROTEIN KINASE SAMKA-RELATED-RELATED"/>
    <property type="match status" value="1"/>
</dbReference>
<dbReference type="PROSITE" id="PS50108">
    <property type="entry name" value="CRIB"/>
    <property type="match status" value="1"/>
</dbReference>
<feature type="compositionally biased region" description="Polar residues" evidence="10">
    <location>
        <begin position="222"/>
        <end position="237"/>
    </location>
</feature>
<keyword evidence="5" id="KW-0808">Transferase</keyword>
<dbReference type="PANTHER" id="PTHR45832:SF11">
    <property type="entry name" value="SERINE_THREONINE-PROTEIN KINASE PAK 3"/>
    <property type="match status" value="1"/>
</dbReference>
<keyword evidence="6 9" id="KW-0547">Nucleotide-binding</keyword>
<dbReference type="InterPro" id="IPR011009">
    <property type="entry name" value="Kinase-like_dom_sf"/>
</dbReference>
<dbReference type="EMBL" id="AYCK01000630">
    <property type="status" value="NOT_ANNOTATED_CDS"/>
    <property type="molecule type" value="Genomic_DNA"/>
</dbReference>
<evidence type="ECO:0000256" key="8">
    <source>
        <dbReference type="ARBA" id="ARBA00022840"/>
    </source>
</evidence>
<dbReference type="GO" id="GO:0005524">
    <property type="term" value="F:ATP binding"/>
    <property type="evidence" value="ECO:0007669"/>
    <property type="project" value="UniProtKB-UniRule"/>
</dbReference>
<proteinExistence type="predicted"/>
<reference evidence="14" key="1">
    <citation type="submission" date="2013-10" db="EMBL/GenBank/DDBJ databases">
        <authorList>
            <person name="Schartl M."/>
            <person name="Warren W."/>
        </authorList>
    </citation>
    <scope>NUCLEOTIDE SEQUENCE [LARGE SCALE GENOMIC DNA]</scope>
    <source>
        <strain evidence="14">female</strain>
    </source>
</reference>
<dbReference type="Ensembl" id="ENSPFOT00000022096.1">
    <property type="protein sequence ID" value="ENSPFOP00000021644.1"/>
    <property type="gene ID" value="ENSPFOG00000019435.2"/>
</dbReference>
<reference evidence="13" key="3">
    <citation type="submission" date="2025-09" db="UniProtKB">
        <authorList>
            <consortium name="Ensembl"/>
        </authorList>
    </citation>
    <scope>IDENTIFICATION</scope>
</reference>
<evidence type="ECO:0000256" key="7">
    <source>
        <dbReference type="ARBA" id="ARBA00022777"/>
    </source>
</evidence>
<evidence type="ECO:0000313" key="13">
    <source>
        <dbReference type="Ensembl" id="ENSPFOP00000021644.1"/>
    </source>
</evidence>
<dbReference type="GeneTree" id="ENSGT00950000182988"/>
<evidence type="ECO:0000256" key="10">
    <source>
        <dbReference type="SAM" id="MobiDB-lite"/>
    </source>
</evidence>
<evidence type="ECO:0000313" key="14">
    <source>
        <dbReference type="Proteomes" id="UP000028760"/>
    </source>
</evidence>
<dbReference type="GO" id="GO:0004674">
    <property type="term" value="F:protein serine/threonine kinase activity"/>
    <property type="evidence" value="ECO:0007669"/>
    <property type="project" value="UniProtKB-KW"/>
</dbReference>
<dbReference type="FunFam" id="3.90.810.10:FF:000001">
    <property type="entry name" value="Non-specific serine/threonine protein kinase"/>
    <property type="match status" value="1"/>
</dbReference>
<dbReference type="SMART" id="SM00220">
    <property type="entry name" value="S_TKc"/>
    <property type="match status" value="1"/>
</dbReference>
<evidence type="ECO:0000256" key="6">
    <source>
        <dbReference type="ARBA" id="ARBA00022741"/>
    </source>
</evidence>
<evidence type="ECO:0000256" key="9">
    <source>
        <dbReference type="PROSITE-ProRule" id="PRU10141"/>
    </source>
</evidence>
<dbReference type="InterPro" id="IPR008271">
    <property type="entry name" value="Ser/Thr_kinase_AS"/>
</dbReference>
<dbReference type="FunFam" id="1.10.510.10:FF:000011">
    <property type="entry name" value="Non-specific serine/threonine protein kinase"/>
    <property type="match status" value="1"/>
</dbReference>
<dbReference type="SMART" id="SM00285">
    <property type="entry name" value="PBD"/>
    <property type="match status" value="1"/>
</dbReference>
<dbReference type="CDD" id="cd01093">
    <property type="entry name" value="CRIB_PAK_like"/>
    <property type="match status" value="1"/>
</dbReference>
<feature type="domain" description="CRIB" evidence="12">
    <location>
        <begin position="65"/>
        <end position="78"/>
    </location>
</feature>
<name>A0A096LR53_POEFO</name>
<dbReference type="Gene3D" id="1.10.510.10">
    <property type="entry name" value="Transferase(Phosphotransferase) domain 1"/>
    <property type="match status" value="1"/>
</dbReference>
<dbReference type="AlphaFoldDB" id="A0A096LR53"/>
<dbReference type="PROSITE" id="PS50011">
    <property type="entry name" value="PROTEIN_KINASE_DOM"/>
    <property type="match status" value="1"/>
</dbReference>
<sequence length="547" mass="61220">MSDSVDIEEKPLRMNSSSRDSSSVNHASKPLPMAPEEKNKKARLRSIFPGGDKTNKKKEKERPEISLPSDFEHTIHVGFDAVTGEFTPNNNVSYLKSDRKLPGGIPEQWARLLQTSNITKLEQKKNPQAVIDVLKFYDSKETVNNQKYMSFTSGDKTAHGYIAANTLGAKTSTTEPPIAPPVDEDELPPVIAPRPEHTKSIYTRSVMDPPKPPAPVKEESTPPESQVQPDNTSNTMYRHTDRQRKKSKMTDEEILERLRSIVSVGDPKKKYTRFEKIGQGASGTVYTAIDIATGQEVAIKQMNLQQQPKKELIINEILVMRENKNSNIVNYLDSYLVGDELWVVMEYLAGGSLTDVVTETCMDEGQIAAVCRECLQALDFLHSNQVIHRDIKSDNILLGMDGSVKLTDFGFCAQITPEQNKRSTMVGTPYWMAPEVVTRKAYGPKVDIWSLGIMAIEMVEGEPPYLNENPLRALYLIATNGTPELQNPERLSSVFRDFLNRCLEMDVDRRGSAKELLQHSFLKLAKPLSSLTPLIVAAKEAIKNSSR</sequence>
<reference evidence="13" key="2">
    <citation type="submission" date="2025-08" db="UniProtKB">
        <authorList>
            <consortium name="Ensembl"/>
        </authorList>
    </citation>
    <scope>IDENTIFICATION</scope>
</reference>
<dbReference type="Gene3D" id="3.90.810.10">
    <property type="entry name" value="CRIB domain"/>
    <property type="match status" value="1"/>
</dbReference>
<dbReference type="InterPro" id="IPR051931">
    <property type="entry name" value="PAK3-like"/>
</dbReference>